<evidence type="ECO:0000256" key="1">
    <source>
        <dbReference type="SAM" id="Phobius"/>
    </source>
</evidence>
<name>A0A1I0T626_9BACL</name>
<gene>
    <name evidence="2" type="ORF">SAMN05192569_10144</name>
</gene>
<dbReference type="AlphaFoldDB" id="A0A1I0T626"/>
<keyword evidence="1" id="KW-0472">Membrane</keyword>
<dbReference type="EMBL" id="FOJS01000014">
    <property type="protein sequence ID" value="SFA47160.1"/>
    <property type="molecule type" value="Genomic_DNA"/>
</dbReference>
<evidence type="ECO:0000313" key="3">
    <source>
        <dbReference type="Proteomes" id="UP000198650"/>
    </source>
</evidence>
<reference evidence="3" key="1">
    <citation type="submission" date="2016-10" db="EMBL/GenBank/DDBJ databases">
        <authorList>
            <person name="Varghese N."/>
            <person name="Submissions S."/>
        </authorList>
    </citation>
    <scope>NUCLEOTIDE SEQUENCE [LARGE SCALE GENOMIC DNA]</scope>
    <source>
        <strain evidence="3">M1</strain>
    </source>
</reference>
<dbReference type="STRING" id="186116.SAMN05192569_10144"/>
<sequence length="110" mass="12711">MLSTKVKWLSFTIVILIILLGVFFFVPFKQTPPDNTRMILDHETKTYIAPICFEESIASNFLEETTLKKVKETDYKASTKCTKEALEGKQTTLFIMLAEKLGIVKSKWDW</sequence>
<organism evidence="2 3">
    <name type="scientific">Parageobacillus thermantarcticus</name>
    <dbReference type="NCBI Taxonomy" id="186116"/>
    <lineage>
        <taxon>Bacteria</taxon>
        <taxon>Bacillati</taxon>
        <taxon>Bacillota</taxon>
        <taxon>Bacilli</taxon>
        <taxon>Bacillales</taxon>
        <taxon>Anoxybacillaceae</taxon>
        <taxon>Parageobacillus</taxon>
    </lineage>
</organism>
<feature type="transmembrane region" description="Helical" evidence="1">
    <location>
        <begin position="6"/>
        <end position="28"/>
    </location>
</feature>
<keyword evidence="3" id="KW-1185">Reference proteome</keyword>
<dbReference type="RefSeq" id="WP_090949026.1">
    <property type="nucleotide sequence ID" value="NZ_FOJS01000014.1"/>
</dbReference>
<proteinExistence type="predicted"/>
<protein>
    <submittedName>
        <fullName evidence="2">Uncharacterized protein</fullName>
    </submittedName>
</protein>
<dbReference type="Proteomes" id="UP000198650">
    <property type="component" value="Unassembled WGS sequence"/>
</dbReference>
<evidence type="ECO:0000313" key="2">
    <source>
        <dbReference type="EMBL" id="SFA47160.1"/>
    </source>
</evidence>
<keyword evidence="1" id="KW-1133">Transmembrane helix</keyword>
<keyword evidence="1" id="KW-0812">Transmembrane</keyword>
<accession>A0A1I0T626</accession>